<organism evidence="10 11">
    <name type="scientific">Massilia soli</name>
    <dbReference type="NCBI Taxonomy" id="2792854"/>
    <lineage>
        <taxon>Bacteria</taxon>
        <taxon>Pseudomonadati</taxon>
        <taxon>Pseudomonadota</taxon>
        <taxon>Betaproteobacteria</taxon>
        <taxon>Burkholderiales</taxon>
        <taxon>Oxalobacteraceae</taxon>
        <taxon>Telluria group</taxon>
        <taxon>Massilia</taxon>
    </lineage>
</organism>
<dbReference type="Proteomes" id="UP000809349">
    <property type="component" value="Unassembled WGS sequence"/>
</dbReference>
<dbReference type="Gene3D" id="1.20.1600.10">
    <property type="entry name" value="Outer membrane efflux proteins (OEP)"/>
    <property type="match status" value="1"/>
</dbReference>
<keyword evidence="6" id="KW-0472">Membrane</keyword>
<feature type="coiled-coil region" evidence="8">
    <location>
        <begin position="327"/>
        <end position="354"/>
    </location>
</feature>
<comment type="subcellular location">
    <subcellularLocation>
        <location evidence="1">Cell outer membrane</location>
    </subcellularLocation>
</comment>
<keyword evidence="11" id="KW-1185">Reference proteome</keyword>
<feature type="signal peptide" evidence="9">
    <location>
        <begin position="1"/>
        <end position="23"/>
    </location>
</feature>
<name>A0ABS7SUZ9_9BURK</name>
<evidence type="ECO:0000256" key="5">
    <source>
        <dbReference type="ARBA" id="ARBA00022692"/>
    </source>
</evidence>
<dbReference type="PANTHER" id="PTHR30026">
    <property type="entry name" value="OUTER MEMBRANE PROTEIN TOLC"/>
    <property type="match status" value="1"/>
</dbReference>
<reference evidence="10 11" key="1">
    <citation type="submission" date="2021-08" db="EMBL/GenBank/DDBJ databases">
        <title>Massilia sp. R798.</title>
        <authorList>
            <person name="Baek J.H."/>
            <person name="Jung H.S."/>
            <person name="Kim K.R."/>
            <person name="Jeon C.O."/>
        </authorList>
    </citation>
    <scope>NUCLEOTIDE SEQUENCE [LARGE SCALE GENOMIC DNA]</scope>
    <source>
        <strain evidence="10 11">R798</strain>
    </source>
</reference>
<dbReference type="RefSeq" id="WP_223470440.1">
    <property type="nucleotide sequence ID" value="NZ_JAFBIL020000009.1"/>
</dbReference>
<keyword evidence="4" id="KW-1134">Transmembrane beta strand</keyword>
<keyword evidence="8" id="KW-0175">Coiled coil</keyword>
<keyword evidence="5" id="KW-0812">Transmembrane</keyword>
<keyword evidence="9" id="KW-0732">Signal</keyword>
<evidence type="ECO:0000256" key="1">
    <source>
        <dbReference type="ARBA" id="ARBA00004442"/>
    </source>
</evidence>
<keyword evidence="7" id="KW-0998">Cell outer membrane</keyword>
<feature type="chain" id="PRO_5045482843" evidence="9">
    <location>
        <begin position="24"/>
        <end position="408"/>
    </location>
</feature>
<evidence type="ECO:0000256" key="4">
    <source>
        <dbReference type="ARBA" id="ARBA00022452"/>
    </source>
</evidence>
<dbReference type="PANTHER" id="PTHR30026:SF20">
    <property type="entry name" value="OUTER MEMBRANE PROTEIN TOLC"/>
    <property type="match status" value="1"/>
</dbReference>
<sequence>MRVARLSFFIAAAAVAWPCLAVAAPAAPPVGAATLKSAVEGAWSRSTALSTLIARQDETAAARASARSWIAGSPTLGLSQRADRGASLRDQRESEVSVAAPLWLPGQRSAREAAAARSTEEVSAQLRQARLEIAGEVRTRLWEAAAAREALAEKEDHLHHMEDLSSDVDRRVTAGDLARSDGLLAQQEVLAAQVDVALARTRAAEALARYRVLTGIADLPPLEPESLVHAVLPANARLTAARATELRAQAGLRLAEATRSAAPSVAISVRREHERNLGEPTNSIALAVQIPLGSEARNRPAETLARTQIAAAAAEAAQAEALVESDSALAQEQLRNAEAALASATRRAAAMHEHTALIEKAFRLGERPLVEVLRSNALTHEADVAVRQQRVALGLAHAQVNQARGILP</sequence>
<evidence type="ECO:0000256" key="8">
    <source>
        <dbReference type="SAM" id="Coils"/>
    </source>
</evidence>
<protein>
    <submittedName>
        <fullName evidence="10">TolC family protein</fullName>
    </submittedName>
</protein>
<keyword evidence="3" id="KW-0813">Transport</keyword>
<evidence type="ECO:0000256" key="7">
    <source>
        <dbReference type="ARBA" id="ARBA00023237"/>
    </source>
</evidence>
<dbReference type="InterPro" id="IPR003423">
    <property type="entry name" value="OMP_efflux"/>
</dbReference>
<evidence type="ECO:0000256" key="6">
    <source>
        <dbReference type="ARBA" id="ARBA00023136"/>
    </source>
</evidence>
<evidence type="ECO:0000256" key="3">
    <source>
        <dbReference type="ARBA" id="ARBA00022448"/>
    </source>
</evidence>
<dbReference type="Pfam" id="PF02321">
    <property type="entry name" value="OEP"/>
    <property type="match status" value="1"/>
</dbReference>
<evidence type="ECO:0000256" key="2">
    <source>
        <dbReference type="ARBA" id="ARBA00007613"/>
    </source>
</evidence>
<evidence type="ECO:0000256" key="9">
    <source>
        <dbReference type="SAM" id="SignalP"/>
    </source>
</evidence>
<evidence type="ECO:0000313" key="11">
    <source>
        <dbReference type="Proteomes" id="UP000809349"/>
    </source>
</evidence>
<dbReference type="InterPro" id="IPR051906">
    <property type="entry name" value="TolC-like"/>
</dbReference>
<evidence type="ECO:0000313" key="10">
    <source>
        <dbReference type="EMBL" id="MBZ2209779.1"/>
    </source>
</evidence>
<dbReference type="SUPFAM" id="SSF56954">
    <property type="entry name" value="Outer membrane efflux proteins (OEP)"/>
    <property type="match status" value="1"/>
</dbReference>
<dbReference type="EMBL" id="JAFBIL020000009">
    <property type="protein sequence ID" value="MBZ2209779.1"/>
    <property type="molecule type" value="Genomic_DNA"/>
</dbReference>
<accession>A0ABS7SUZ9</accession>
<proteinExistence type="inferred from homology"/>
<gene>
    <name evidence="10" type="ORF">I4X03_021145</name>
</gene>
<comment type="caution">
    <text evidence="10">The sequence shown here is derived from an EMBL/GenBank/DDBJ whole genome shotgun (WGS) entry which is preliminary data.</text>
</comment>
<comment type="similarity">
    <text evidence="2">Belongs to the outer membrane factor (OMF) (TC 1.B.17) family.</text>
</comment>